<keyword evidence="7 10" id="KW-0472">Membrane</keyword>
<dbReference type="GO" id="GO:0007165">
    <property type="term" value="P:signal transduction"/>
    <property type="evidence" value="ECO:0007669"/>
    <property type="project" value="UniProtKB-KW"/>
</dbReference>
<dbReference type="GO" id="GO:0004984">
    <property type="term" value="F:olfactory receptor activity"/>
    <property type="evidence" value="ECO:0007669"/>
    <property type="project" value="InterPro"/>
</dbReference>
<evidence type="ECO:0000256" key="8">
    <source>
        <dbReference type="ARBA" id="ARBA00023170"/>
    </source>
</evidence>
<dbReference type="RefSeq" id="XP_011297383.1">
    <property type="nucleotide sequence ID" value="XM_011299081.1"/>
</dbReference>
<keyword evidence="5 10" id="KW-0552">Olfaction</keyword>
<evidence type="ECO:0000256" key="5">
    <source>
        <dbReference type="ARBA" id="ARBA00022725"/>
    </source>
</evidence>
<dbReference type="OrthoDB" id="6614360at2759"/>
<evidence type="ECO:0000256" key="10">
    <source>
        <dbReference type="RuleBase" id="RU351113"/>
    </source>
</evidence>
<proteinExistence type="inferred from homology"/>
<keyword evidence="3 10" id="KW-0716">Sensory transduction</keyword>
<evidence type="ECO:0000256" key="3">
    <source>
        <dbReference type="ARBA" id="ARBA00022606"/>
    </source>
</evidence>
<evidence type="ECO:0000313" key="12">
    <source>
        <dbReference type="RefSeq" id="XP_011297383.1"/>
    </source>
</evidence>
<keyword evidence="6 10" id="KW-1133">Transmembrane helix</keyword>
<dbReference type="InterPro" id="IPR004117">
    <property type="entry name" value="7tm6_olfct_rcpt"/>
</dbReference>
<dbReference type="GeneID" id="105263091"/>
<dbReference type="GO" id="GO:0005886">
    <property type="term" value="C:plasma membrane"/>
    <property type="evidence" value="ECO:0007669"/>
    <property type="project" value="UniProtKB-SubCell"/>
</dbReference>
<evidence type="ECO:0000256" key="1">
    <source>
        <dbReference type="ARBA" id="ARBA00004651"/>
    </source>
</evidence>
<keyword evidence="2" id="KW-1003">Cell membrane</keyword>
<reference evidence="12" key="1">
    <citation type="submission" date="2025-08" db="UniProtKB">
        <authorList>
            <consortium name="RefSeq"/>
        </authorList>
    </citation>
    <scope>IDENTIFICATION</scope>
    <source>
        <strain evidence="12">USDA-PBARC FA_bdor</strain>
        <tissue evidence="12">Whole organism</tissue>
    </source>
</reference>
<feature type="transmembrane region" description="Helical" evidence="10">
    <location>
        <begin position="291"/>
        <end position="313"/>
    </location>
</feature>
<evidence type="ECO:0000256" key="2">
    <source>
        <dbReference type="ARBA" id="ARBA00022475"/>
    </source>
</evidence>
<feature type="transmembrane region" description="Helical" evidence="10">
    <location>
        <begin position="325"/>
        <end position="344"/>
    </location>
</feature>
<dbReference type="GO" id="GO:0005549">
    <property type="term" value="F:odorant binding"/>
    <property type="evidence" value="ECO:0007669"/>
    <property type="project" value="InterPro"/>
</dbReference>
<dbReference type="Proteomes" id="UP000694866">
    <property type="component" value="Unplaced"/>
</dbReference>
<dbReference type="PANTHER" id="PTHR21137">
    <property type="entry name" value="ODORANT RECEPTOR"/>
    <property type="match status" value="1"/>
</dbReference>
<accession>A0A9R1TUW2</accession>
<dbReference type="PANTHER" id="PTHR21137:SF35">
    <property type="entry name" value="ODORANT RECEPTOR 19A-RELATED"/>
    <property type="match status" value="1"/>
</dbReference>
<evidence type="ECO:0000256" key="6">
    <source>
        <dbReference type="ARBA" id="ARBA00022989"/>
    </source>
</evidence>
<gene>
    <name evidence="12" type="primary">LOC105263091</name>
</gene>
<dbReference type="Pfam" id="PF02949">
    <property type="entry name" value="7tm_6"/>
    <property type="match status" value="1"/>
</dbReference>
<evidence type="ECO:0000313" key="11">
    <source>
        <dbReference type="Proteomes" id="UP000694866"/>
    </source>
</evidence>
<sequence>MSASGNGIRTKSVFPLEKSYLYFNFKCMTLLGLWNPYENGFKHWLYLIYTIWILGVIVIMRTISTFVRTLTADTLIAFNRESSVFAAEIAQIIKCTAFLLHRAEISELSNLFNWERRALSGEELRNWRDEVLSNSLIVSKTFTIVIIISAIQYFVFYFYSAFVQSDYQVEKLPMGSVPTKYLIASREFWFVFVVDYLLGTLQGIIALSQDAFLMTVMINIAAQLKILNFRVERCHVAHPVIEIKFNHKNLRIHFESIQDDNSPLVDPTQKLINCIKFHQQILKMLILFKVIYNKILLPQVLISLSMIVLQLQLIMGKQMDGSDALVAYLFLFGVIVQLLAYCWGGNLILVESEKTSDAIYASHWYNQNKIFRNNLKIFLTATKNPLVVTAGDLIALTAETFKNILSKGYSGAALLKNFE</sequence>
<evidence type="ECO:0000256" key="4">
    <source>
        <dbReference type="ARBA" id="ARBA00022692"/>
    </source>
</evidence>
<keyword evidence="8 10" id="KW-0675">Receptor</keyword>
<evidence type="ECO:0000256" key="9">
    <source>
        <dbReference type="ARBA" id="ARBA00023224"/>
    </source>
</evidence>
<dbReference type="AlphaFoldDB" id="A0A9R1TUW2"/>
<feature type="transmembrane region" description="Helical" evidence="10">
    <location>
        <begin position="188"/>
        <end position="207"/>
    </location>
</feature>
<protein>
    <recommendedName>
        <fullName evidence="10">Odorant receptor</fullName>
    </recommendedName>
</protein>
<comment type="similarity">
    <text evidence="10">Belongs to the insect chemoreceptor superfamily. Heteromeric odorant receptor channel (TC 1.A.69) family.</text>
</comment>
<evidence type="ECO:0000256" key="7">
    <source>
        <dbReference type="ARBA" id="ARBA00023136"/>
    </source>
</evidence>
<comment type="caution">
    <text evidence="10">Lacks conserved residue(s) required for the propagation of feature annotation.</text>
</comment>
<feature type="transmembrane region" description="Helical" evidence="10">
    <location>
        <begin position="43"/>
        <end position="60"/>
    </location>
</feature>
<feature type="transmembrane region" description="Helical" evidence="10">
    <location>
        <begin position="142"/>
        <end position="162"/>
    </location>
</feature>
<name>A0A9R1TUW2_9HYME</name>
<organism evidence="11 12">
    <name type="scientific">Fopius arisanus</name>
    <dbReference type="NCBI Taxonomy" id="64838"/>
    <lineage>
        <taxon>Eukaryota</taxon>
        <taxon>Metazoa</taxon>
        <taxon>Ecdysozoa</taxon>
        <taxon>Arthropoda</taxon>
        <taxon>Hexapoda</taxon>
        <taxon>Insecta</taxon>
        <taxon>Pterygota</taxon>
        <taxon>Neoptera</taxon>
        <taxon>Endopterygota</taxon>
        <taxon>Hymenoptera</taxon>
        <taxon>Apocrita</taxon>
        <taxon>Ichneumonoidea</taxon>
        <taxon>Braconidae</taxon>
        <taxon>Opiinae</taxon>
        <taxon>Fopius</taxon>
    </lineage>
</organism>
<keyword evidence="9 10" id="KW-0807">Transducer</keyword>
<comment type="subcellular location">
    <subcellularLocation>
        <location evidence="1 10">Cell membrane</location>
        <topology evidence="1 10">Multi-pass membrane protein</topology>
    </subcellularLocation>
</comment>
<dbReference type="KEGG" id="fas:105263091"/>
<keyword evidence="11" id="KW-1185">Reference proteome</keyword>
<keyword evidence="4 10" id="KW-0812">Transmembrane</keyword>